<evidence type="ECO:0000256" key="15">
    <source>
        <dbReference type="PROSITE-ProRule" id="PRU00076"/>
    </source>
</evidence>
<keyword evidence="7 19" id="KW-0732">Signal</keyword>
<evidence type="ECO:0000256" key="5">
    <source>
        <dbReference type="ARBA" id="ARBA00022679"/>
    </source>
</evidence>
<dbReference type="PROSITE" id="PS00964">
    <property type="entry name" value="SYNDECAN"/>
    <property type="match status" value="1"/>
</dbReference>
<dbReference type="PROSITE" id="PS50026">
    <property type="entry name" value="EGF_3"/>
    <property type="match status" value="3"/>
</dbReference>
<comment type="similarity">
    <text evidence="3">Belongs to the galactose-3-O-sulfotransferase family.</text>
</comment>
<proteinExistence type="inferred from homology"/>
<organism>
    <name type="scientific">Branchiostoma floridae</name>
    <name type="common">Florida lancelet</name>
    <name type="synonym">Amphioxus</name>
    <dbReference type="NCBI Taxonomy" id="7739"/>
    <lineage>
        <taxon>Eukaryota</taxon>
        <taxon>Metazoa</taxon>
        <taxon>Chordata</taxon>
        <taxon>Cephalochordata</taxon>
        <taxon>Leptocardii</taxon>
        <taxon>Amphioxiformes</taxon>
        <taxon>Branchiostomatidae</taxon>
        <taxon>Branchiostoma</taxon>
    </lineage>
</organism>
<dbReference type="Gene3D" id="3.40.50.300">
    <property type="entry name" value="P-loop containing nucleotide triphosphate hydrolases"/>
    <property type="match status" value="3"/>
</dbReference>
<evidence type="ECO:0000256" key="12">
    <source>
        <dbReference type="ARBA" id="ARBA00023136"/>
    </source>
</evidence>
<feature type="domain" description="EGF-like" evidence="21">
    <location>
        <begin position="531"/>
        <end position="566"/>
    </location>
</feature>
<keyword evidence="8" id="KW-0677">Repeat</keyword>
<evidence type="ECO:0000256" key="6">
    <source>
        <dbReference type="ARBA" id="ARBA00022692"/>
    </source>
</evidence>
<evidence type="ECO:0000256" key="14">
    <source>
        <dbReference type="ARBA" id="ARBA00023180"/>
    </source>
</evidence>
<feature type="transmembrane region" description="Helical" evidence="18">
    <location>
        <begin position="1500"/>
        <end position="1524"/>
    </location>
</feature>
<dbReference type="FunFam" id="2.10.25.10:FF:000321">
    <property type="entry name" value="Protein delta homolog 1"/>
    <property type="match status" value="1"/>
</dbReference>
<dbReference type="SUPFAM" id="SSF57196">
    <property type="entry name" value="EGF/Laminin"/>
    <property type="match status" value="1"/>
</dbReference>
<dbReference type="CDD" id="cd00054">
    <property type="entry name" value="EGF_CA"/>
    <property type="match status" value="2"/>
</dbReference>
<evidence type="ECO:0000256" key="17">
    <source>
        <dbReference type="SAM" id="MobiDB-lite"/>
    </source>
</evidence>
<dbReference type="GO" id="GO:0001733">
    <property type="term" value="F:galactosylceramide sulfotransferase activity"/>
    <property type="evidence" value="ECO:0007669"/>
    <property type="project" value="InterPro"/>
</dbReference>
<evidence type="ECO:0000256" key="2">
    <source>
        <dbReference type="ARBA" id="ARBA00004479"/>
    </source>
</evidence>
<feature type="region of interest" description="Disordered" evidence="17">
    <location>
        <begin position="1344"/>
        <end position="1384"/>
    </location>
</feature>
<dbReference type="InterPro" id="IPR027417">
    <property type="entry name" value="P-loop_NTPase"/>
</dbReference>
<keyword evidence="11" id="KW-0333">Golgi apparatus</keyword>
<dbReference type="PANTHER" id="PTHR14647:SF87">
    <property type="entry name" value="PUTATIVE-RELATED"/>
    <property type="match status" value="1"/>
</dbReference>
<feature type="compositionally biased region" description="Basic and acidic residues" evidence="17">
    <location>
        <begin position="1453"/>
        <end position="1468"/>
    </location>
</feature>
<dbReference type="InterPro" id="IPR001791">
    <property type="entry name" value="Laminin_G"/>
</dbReference>
<keyword evidence="13 15" id="KW-1015">Disulfide bond</keyword>
<dbReference type="InterPro" id="IPR018097">
    <property type="entry name" value="EGF_Ca-bd_CS"/>
</dbReference>
<dbReference type="Gene3D" id="2.60.120.200">
    <property type="match status" value="2"/>
</dbReference>
<accession>C3ZSN8</accession>
<dbReference type="GO" id="GO:0009247">
    <property type="term" value="P:glycolipid biosynthetic process"/>
    <property type="evidence" value="ECO:0007669"/>
    <property type="project" value="InterPro"/>
</dbReference>
<keyword evidence="16" id="KW-0654">Proteoglycan</keyword>
<dbReference type="SUPFAM" id="SSF49899">
    <property type="entry name" value="Concanavalin A-like lectins/glucanases"/>
    <property type="match status" value="2"/>
</dbReference>
<feature type="disulfide bond" evidence="15">
    <location>
        <begin position="471"/>
        <end position="480"/>
    </location>
</feature>
<keyword evidence="10 18" id="KW-1133">Transmembrane helix</keyword>
<evidence type="ECO:0000256" key="9">
    <source>
        <dbReference type="ARBA" id="ARBA00022968"/>
    </source>
</evidence>
<feature type="disulfide bond" evidence="15">
    <location>
        <begin position="514"/>
        <end position="523"/>
    </location>
</feature>
<keyword evidence="16" id="KW-0357">Heparan sulfate</keyword>
<feature type="compositionally biased region" description="Basic and acidic residues" evidence="17">
    <location>
        <begin position="1434"/>
        <end position="1445"/>
    </location>
</feature>
<gene>
    <name evidence="22" type="ORF">BRAFLDRAFT_63377</name>
</gene>
<evidence type="ECO:0000256" key="19">
    <source>
        <dbReference type="SAM" id="SignalP"/>
    </source>
</evidence>
<dbReference type="PROSITE" id="PS00022">
    <property type="entry name" value="EGF_1"/>
    <property type="match status" value="3"/>
</dbReference>
<dbReference type="GO" id="GO:0005509">
    <property type="term" value="F:calcium ion binding"/>
    <property type="evidence" value="ECO:0007669"/>
    <property type="project" value="InterPro"/>
</dbReference>
<dbReference type="Pfam" id="PF06990">
    <property type="entry name" value="Gal-3-0_sulfotr"/>
    <property type="match status" value="3"/>
</dbReference>
<keyword evidence="4 15" id="KW-0245">EGF-like domain</keyword>
<dbReference type="InterPro" id="IPR001881">
    <property type="entry name" value="EGF-like_Ca-bd_dom"/>
</dbReference>
<dbReference type="Pfam" id="PF00008">
    <property type="entry name" value="EGF"/>
    <property type="match status" value="2"/>
</dbReference>
<comment type="similarity">
    <text evidence="16">Belongs to the syndecan proteoglycan family.</text>
</comment>
<feature type="chain" id="PRO_5002935184" description="Syndecan" evidence="19">
    <location>
        <begin position="30"/>
        <end position="1558"/>
    </location>
</feature>
<dbReference type="EMBL" id="GG666674">
    <property type="protein sequence ID" value="EEN44440.1"/>
    <property type="molecule type" value="Genomic_DNA"/>
</dbReference>
<keyword evidence="14 16" id="KW-0325">Glycoprotein</keyword>
<keyword evidence="9" id="KW-0735">Signal-anchor</keyword>
<feature type="compositionally biased region" description="Pro residues" evidence="17">
    <location>
        <begin position="1422"/>
        <end position="1432"/>
    </location>
</feature>
<dbReference type="InterPro" id="IPR027789">
    <property type="entry name" value="Syndecan/Neurexin_dom"/>
</dbReference>
<dbReference type="InterPro" id="IPR000742">
    <property type="entry name" value="EGF"/>
</dbReference>
<name>C3ZSN8_BRAFL</name>
<evidence type="ECO:0000256" key="4">
    <source>
        <dbReference type="ARBA" id="ARBA00022536"/>
    </source>
</evidence>
<evidence type="ECO:0000259" key="20">
    <source>
        <dbReference type="PROSITE" id="PS50025"/>
    </source>
</evidence>
<feature type="domain" description="EGF-like" evidence="21">
    <location>
        <begin position="482"/>
        <end position="524"/>
    </location>
</feature>
<evidence type="ECO:0000256" key="7">
    <source>
        <dbReference type="ARBA" id="ARBA00022729"/>
    </source>
</evidence>
<dbReference type="PROSITE" id="PS01186">
    <property type="entry name" value="EGF_2"/>
    <property type="match status" value="1"/>
</dbReference>
<dbReference type="CDD" id="cd00110">
    <property type="entry name" value="LamG"/>
    <property type="match status" value="1"/>
</dbReference>
<evidence type="ECO:0000256" key="8">
    <source>
        <dbReference type="ARBA" id="ARBA00022737"/>
    </source>
</evidence>
<evidence type="ECO:0000256" key="13">
    <source>
        <dbReference type="ARBA" id="ARBA00023157"/>
    </source>
</evidence>
<evidence type="ECO:0000256" key="10">
    <source>
        <dbReference type="ARBA" id="ARBA00022989"/>
    </source>
</evidence>
<dbReference type="PANTHER" id="PTHR14647">
    <property type="entry name" value="GALACTOSE-3-O-SULFOTRANSFERASE"/>
    <property type="match status" value="1"/>
</dbReference>
<feature type="region of interest" description="Disordered" evidence="17">
    <location>
        <begin position="1396"/>
        <end position="1473"/>
    </location>
</feature>
<comment type="subcellular location">
    <subcellularLocation>
        <location evidence="1">Golgi apparatus membrane</location>
        <topology evidence="1">Single-pass type II membrane protein</topology>
    </subcellularLocation>
    <subcellularLocation>
        <location evidence="2 16">Membrane</location>
        <topology evidence="2 16">Single-pass type I membrane protein</topology>
    </subcellularLocation>
</comment>
<dbReference type="InParanoid" id="C3ZSN8"/>
<evidence type="ECO:0000256" key="18">
    <source>
        <dbReference type="SAM" id="Phobius"/>
    </source>
</evidence>
<dbReference type="PROSITE" id="PS50025">
    <property type="entry name" value="LAM_G_DOMAIN"/>
    <property type="match status" value="1"/>
</dbReference>
<feature type="domain" description="Laminin G" evidence="20">
    <location>
        <begin position="217"/>
        <end position="404"/>
    </location>
</feature>
<feature type="domain" description="EGF-like" evidence="21">
    <location>
        <begin position="445"/>
        <end position="481"/>
    </location>
</feature>
<evidence type="ECO:0000313" key="22">
    <source>
        <dbReference type="EMBL" id="EEN44440.1"/>
    </source>
</evidence>
<dbReference type="InterPro" id="IPR000152">
    <property type="entry name" value="EGF-type_Asp/Asn_hydroxyl_site"/>
</dbReference>
<dbReference type="PROSITE" id="PS00010">
    <property type="entry name" value="ASX_HYDROXYL"/>
    <property type="match status" value="2"/>
</dbReference>
<dbReference type="GO" id="GO:0000139">
    <property type="term" value="C:Golgi membrane"/>
    <property type="evidence" value="ECO:0007669"/>
    <property type="project" value="UniProtKB-SubCell"/>
</dbReference>
<evidence type="ECO:0000256" key="16">
    <source>
        <dbReference type="RuleBase" id="RU000649"/>
    </source>
</evidence>
<comment type="function">
    <text evidence="16">Cell surface proteoglycan.</text>
</comment>
<dbReference type="SMART" id="SM00179">
    <property type="entry name" value="EGF_CA"/>
    <property type="match status" value="2"/>
</dbReference>
<dbReference type="InterPro" id="IPR013320">
    <property type="entry name" value="ConA-like_dom_sf"/>
</dbReference>
<comment type="caution">
    <text evidence="15">Lacks conserved residue(s) required for the propagation of feature annotation.</text>
</comment>
<evidence type="ECO:0000259" key="21">
    <source>
        <dbReference type="PROSITE" id="PS50026"/>
    </source>
</evidence>
<dbReference type="SMART" id="SM00282">
    <property type="entry name" value="LamG"/>
    <property type="match status" value="2"/>
</dbReference>
<evidence type="ECO:0000256" key="1">
    <source>
        <dbReference type="ARBA" id="ARBA00004323"/>
    </source>
</evidence>
<dbReference type="InterPro" id="IPR009729">
    <property type="entry name" value="Gal-3-0_sulfotransfrase"/>
</dbReference>
<keyword evidence="6 16" id="KW-0812">Transmembrane</keyword>
<dbReference type="STRING" id="7739.C3ZSN8"/>
<feature type="disulfide bond" evidence="15">
    <location>
        <begin position="556"/>
        <end position="565"/>
    </location>
</feature>
<dbReference type="Pfam" id="PF02210">
    <property type="entry name" value="Laminin_G_2"/>
    <property type="match status" value="1"/>
</dbReference>
<keyword evidence="5" id="KW-0808">Transferase</keyword>
<dbReference type="Pfam" id="PF01034">
    <property type="entry name" value="Syndecan"/>
    <property type="match status" value="1"/>
</dbReference>
<dbReference type="SUPFAM" id="SSF52540">
    <property type="entry name" value="P-loop containing nucleoside triphosphate hydrolases"/>
    <property type="match status" value="3"/>
</dbReference>
<feature type="signal peptide" evidence="19">
    <location>
        <begin position="1"/>
        <end position="29"/>
    </location>
</feature>
<evidence type="ECO:0000256" key="11">
    <source>
        <dbReference type="ARBA" id="ARBA00023034"/>
    </source>
</evidence>
<evidence type="ECO:0000256" key="3">
    <source>
        <dbReference type="ARBA" id="ARBA00008124"/>
    </source>
</evidence>
<keyword evidence="12 18" id="KW-0472">Membrane</keyword>
<dbReference type="SMART" id="SM00181">
    <property type="entry name" value="EGF"/>
    <property type="match status" value="4"/>
</dbReference>
<dbReference type="InterPro" id="IPR030479">
    <property type="entry name" value="Syndecan_CS"/>
</dbReference>
<sequence>MLLYGVAVPTSLRVVVTVLLVALVQQAKCEKFIDKNGYLKWNLGSNVLVGAETRLEFTFRYCNNKGVLIYQQGEGRNFFALGVNDQRLYIEASIDGLAVEMYAGENVVRNQTHDVTITNLRTLNANTGVFIDGIAYTPEVLTDVVVDLDFSRSILVGETQIGGYESIDQLRLNTQRLKAYPIVCIDFMRAGQTNIDLYTPDSSLGVTDRCVVCLPPSLVTLTKTTSYLEMKVDSTPRSNTIISINFRTKAPDGVLFYFGGPAYLALYLEGGALVLRLNTRGSGADTKYKTTRTTFNDGEMQEVSVTRTGNMATLVDSARNIIARVTFGGSQNSGQVLNADRLYVGGFPDANSADLSDDIEVRQSFRGCLEELRFASYSAVEEAPRQINFENQNEASRDVFFSACLESASCQSYSCTGEGQQCSLGVCECSRGYGVLSQYPLECYNIDDCSPNPCQNGAVCTDKIADYNCTCTDRYKGKNCSVIRNCYDFPCLNGAECIELDTPTPSAAGRNCSCAPGYKGVDCGQDCDECNEQCNSGICVNSISCENSIGDFVCECKEGYEGKDCSSGIDHCKDNPCGTGICNNFLTGYNCTCPDDPPGAVTNQMSTLLYDRTFKGEGACDAKRNFMFVKVHKAGSTTATCIFQRFGYEHNLTFVLSVIKSDVGWPNLLRQEDFIPSADGTYNVLVDHTVYNRQLLDHLMPTDTVYISILRQPLAQLRSVFNWIVEMANATSNITRPKIKSWGFVLVVLFFIVLCGIYGNKFMKEPTVQSAQPPYTILNRTFTSEGACDGAKRNFMFVKVHKAGSTTANCIFQRFGYEHNLTFVLPVIRSDVGWPNFLRQEDFIPSADGTYNVLVDHTVYNRQLLDHLMPPDTMYIAILRQPLSHLRSVFNSYHLVKKMKGLQRSDPVASFIKSPDQFHMPYAKALSHTREPYTLAKNYMAYDLGFPLGMSDSQSFIDDFIETLSREIDLVLILEHMTESLVLLRRMMCWTLKDILYNVEPKNLKSYKKTPMSAALLKQHRQWSNVDYQLTFTSEGACEAKRNFMFVKVHKAGGTTATCIFQRFGYEHNLTFVLPVIKSDVGWPNFLRQEDFIPSADGTYNVLVDHTVYNRQLLDHLMPPDTMYIAILRQPLSHLRSVFNWYGLARKIKGLGRSDPVASFIKNPDQFHVPYVKALSHTRAPYTLEKNYMAYDLGFPLGLSDSQSSIDEYIKTLTREIDLVLILEHMDESLVLLRRMMCWALKDILYNVAPKNLKKYKKTPISAALLKQHRRWSNDSNTREGPNLKKMVKWRAIFLLFLAAATTVCGQEKSDGLALLLNTQSLEAGEEHKPATMYIDVDGGSGAGAIDDFVDHEDGSGLGPDDEDGFSDSEESGSGMPWTDPNEVFPGIVDTIVTAKPVEEVNQPPVEKPTKIKPPKPDPTKPPRPVKTYPPKPPKKEIPVEEKPTKKPVINHISKDPEPTRENNKVEETPQPTSEVLVNRVEQRQNTNNKFTALFSHPGVMAAVIGGAVVGLLCAILLIMFIVYRMKKKDEGSYSLEDHPAKKLNTNAYGKTSKEFYA</sequence>
<reference evidence="22" key="1">
    <citation type="journal article" date="2008" name="Nature">
        <title>The amphioxus genome and the evolution of the chordate karyotype.</title>
        <authorList>
            <consortium name="US DOE Joint Genome Institute (JGI-PGF)"/>
            <person name="Putnam N.H."/>
            <person name="Butts T."/>
            <person name="Ferrier D.E.K."/>
            <person name="Furlong R.F."/>
            <person name="Hellsten U."/>
            <person name="Kawashima T."/>
            <person name="Robinson-Rechavi M."/>
            <person name="Shoguchi E."/>
            <person name="Terry A."/>
            <person name="Yu J.-K."/>
            <person name="Benito-Gutierrez E.L."/>
            <person name="Dubchak I."/>
            <person name="Garcia-Fernandez J."/>
            <person name="Gibson-Brown J.J."/>
            <person name="Grigoriev I.V."/>
            <person name="Horton A.C."/>
            <person name="de Jong P.J."/>
            <person name="Jurka J."/>
            <person name="Kapitonov V.V."/>
            <person name="Kohara Y."/>
            <person name="Kuroki Y."/>
            <person name="Lindquist E."/>
            <person name="Lucas S."/>
            <person name="Osoegawa K."/>
            <person name="Pennacchio L.A."/>
            <person name="Salamov A.A."/>
            <person name="Satou Y."/>
            <person name="Sauka-Spengler T."/>
            <person name="Schmutz J."/>
            <person name="Shin-I T."/>
            <person name="Toyoda A."/>
            <person name="Bronner-Fraser M."/>
            <person name="Fujiyama A."/>
            <person name="Holland L.Z."/>
            <person name="Holland P.W.H."/>
            <person name="Satoh N."/>
            <person name="Rokhsar D.S."/>
        </authorList>
    </citation>
    <scope>NUCLEOTIDE SEQUENCE [LARGE SCALE GENOMIC DNA]</scope>
    <source>
        <strain evidence="22">S238N-H82</strain>
        <tissue evidence="22">Testes</tissue>
    </source>
</reference>
<feature type="compositionally biased region" description="Acidic residues" evidence="17">
    <location>
        <begin position="1360"/>
        <end position="1371"/>
    </location>
</feature>
<protein>
    <recommendedName>
        <fullName evidence="16">Syndecan</fullName>
    </recommendedName>
</protein>
<dbReference type="PROSITE" id="PS01187">
    <property type="entry name" value="EGF_CA"/>
    <property type="match status" value="1"/>
</dbReference>
<dbReference type="eggNOG" id="KOG1219">
    <property type="taxonomic scope" value="Eukaryota"/>
</dbReference>
<dbReference type="Gene3D" id="2.10.25.10">
    <property type="entry name" value="Laminin"/>
    <property type="match status" value="3"/>
</dbReference>